<dbReference type="EMBL" id="CM044704">
    <property type="protein sequence ID" value="KAI5667846.1"/>
    <property type="molecule type" value="Genomic_DNA"/>
</dbReference>
<reference evidence="2" key="1">
    <citation type="journal article" date="2023" name="Nat. Plants">
        <title>Single-cell RNA sequencing provides a high-resolution roadmap for understanding the multicellular compartmentation of specialized metabolism.</title>
        <authorList>
            <person name="Sun S."/>
            <person name="Shen X."/>
            <person name="Li Y."/>
            <person name="Li Y."/>
            <person name="Wang S."/>
            <person name="Li R."/>
            <person name="Zhang H."/>
            <person name="Shen G."/>
            <person name="Guo B."/>
            <person name="Wei J."/>
            <person name="Xu J."/>
            <person name="St-Pierre B."/>
            <person name="Chen S."/>
            <person name="Sun C."/>
        </authorList>
    </citation>
    <scope>NUCLEOTIDE SEQUENCE [LARGE SCALE GENOMIC DNA]</scope>
</reference>
<name>A0ACC0B5C2_CATRO</name>
<evidence type="ECO:0000313" key="2">
    <source>
        <dbReference type="Proteomes" id="UP001060085"/>
    </source>
</evidence>
<accession>A0ACC0B5C2</accession>
<dbReference type="Proteomes" id="UP001060085">
    <property type="component" value="Linkage Group LG04"/>
</dbReference>
<gene>
    <name evidence="1" type="ORF">M9H77_17699</name>
</gene>
<proteinExistence type="predicted"/>
<evidence type="ECO:0000313" key="1">
    <source>
        <dbReference type="EMBL" id="KAI5667846.1"/>
    </source>
</evidence>
<organism evidence="1 2">
    <name type="scientific">Catharanthus roseus</name>
    <name type="common">Madagascar periwinkle</name>
    <name type="synonym">Vinca rosea</name>
    <dbReference type="NCBI Taxonomy" id="4058"/>
    <lineage>
        <taxon>Eukaryota</taxon>
        <taxon>Viridiplantae</taxon>
        <taxon>Streptophyta</taxon>
        <taxon>Embryophyta</taxon>
        <taxon>Tracheophyta</taxon>
        <taxon>Spermatophyta</taxon>
        <taxon>Magnoliopsida</taxon>
        <taxon>eudicotyledons</taxon>
        <taxon>Gunneridae</taxon>
        <taxon>Pentapetalae</taxon>
        <taxon>asterids</taxon>
        <taxon>lamiids</taxon>
        <taxon>Gentianales</taxon>
        <taxon>Apocynaceae</taxon>
        <taxon>Rauvolfioideae</taxon>
        <taxon>Vinceae</taxon>
        <taxon>Catharanthinae</taxon>
        <taxon>Catharanthus</taxon>
    </lineage>
</organism>
<comment type="caution">
    <text evidence="1">The sequence shown here is derived from an EMBL/GenBank/DDBJ whole genome shotgun (WGS) entry which is preliminary data.</text>
</comment>
<sequence>MYRELGVIRNLNRGPSKPVWQDVKETVRSLQSQINSVGKHLGKWEERWEYEYTNGGYRERNRYQEYYEENPYCQIGQSCWNGNEGMEETLEKIMRVLKAVAAHAGLSATQMAKVWKEKELVHDPH</sequence>
<keyword evidence="2" id="KW-1185">Reference proteome</keyword>
<protein>
    <submittedName>
        <fullName evidence="1">Uncharacterized protein</fullName>
    </submittedName>
</protein>